<dbReference type="InterPro" id="IPR036388">
    <property type="entry name" value="WH-like_DNA-bd_sf"/>
</dbReference>
<dbReference type="NCBIfam" id="TIGR00589">
    <property type="entry name" value="ogt"/>
    <property type="match status" value="1"/>
</dbReference>
<evidence type="ECO:0000256" key="2">
    <source>
        <dbReference type="ARBA" id="ARBA00022603"/>
    </source>
</evidence>
<dbReference type="InterPro" id="IPR036217">
    <property type="entry name" value="MethylDNA_cys_MeTrfase_DNAb"/>
</dbReference>
<evidence type="ECO:0000256" key="4">
    <source>
        <dbReference type="ARBA" id="ARBA00022763"/>
    </source>
</evidence>
<dbReference type="InterPro" id="IPR014048">
    <property type="entry name" value="MethylDNA_cys_MeTrfase_DNA-bd"/>
</dbReference>
<dbReference type="GO" id="GO:0006281">
    <property type="term" value="P:DNA repair"/>
    <property type="evidence" value="ECO:0007669"/>
    <property type="project" value="UniProtKB-KW"/>
</dbReference>
<evidence type="ECO:0000259" key="7">
    <source>
        <dbReference type="Pfam" id="PF01035"/>
    </source>
</evidence>
<name>A0A0W1JPS9_DESHA</name>
<dbReference type="Proteomes" id="UP000054623">
    <property type="component" value="Unassembled WGS sequence"/>
</dbReference>
<reference evidence="8 9" key="1">
    <citation type="submission" date="2015-12" db="EMBL/GenBank/DDBJ databases">
        <title>Draft Genome Sequence of Desulfitobacterium hafniense Strain DH, a Sulfate-reducing Bacterium Isolated from Paddy Soils.</title>
        <authorList>
            <person name="Bao P."/>
            <person name="Zhang X."/>
            <person name="Li G."/>
        </authorList>
    </citation>
    <scope>NUCLEOTIDE SEQUENCE [LARGE SCALE GENOMIC DNA]</scope>
    <source>
        <strain evidence="8 9">DH</strain>
    </source>
</reference>
<dbReference type="PANTHER" id="PTHR42942:SF1">
    <property type="entry name" value="ALKYLTRANSFERASE-LIKE PROTEIN 1"/>
    <property type="match status" value="1"/>
</dbReference>
<evidence type="ECO:0000256" key="3">
    <source>
        <dbReference type="ARBA" id="ARBA00022679"/>
    </source>
</evidence>
<evidence type="ECO:0000313" key="8">
    <source>
        <dbReference type="EMBL" id="KTE93655.1"/>
    </source>
</evidence>
<dbReference type="PROSITE" id="PS00374">
    <property type="entry name" value="MGMT"/>
    <property type="match status" value="1"/>
</dbReference>
<dbReference type="InterPro" id="IPR052520">
    <property type="entry name" value="ATL_DNA_repair"/>
</dbReference>
<keyword evidence="5" id="KW-0234">DNA repair</keyword>
<feature type="domain" description="Methylated-DNA-[protein]-cysteine S-methyltransferase DNA binding" evidence="7">
    <location>
        <begin position="3"/>
        <end position="80"/>
    </location>
</feature>
<gene>
    <name evidence="8" type="ORF">AT727_01480</name>
</gene>
<protein>
    <submittedName>
        <fullName evidence="8">Cysteine methyltransferase</fullName>
    </submittedName>
</protein>
<dbReference type="InterPro" id="IPR001497">
    <property type="entry name" value="MethylDNA_cys_MeTrfase_AS"/>
</dbReference>
<organism evidence="8 9">
    <name type="scientific">Desulfitobacterium hafniense</name>
    <name type="common">Desulfitobacterium frappieri</name>
    <dbReference type="NCBI Taxonomy" id="49338"/>
    <lineage>
        <taxon>Bacteria</taxon>
        <taxon>Bacillati</taxon>
        <taxon>Bacillota</taxon>
        <taxon>Clostridia</taxon>
        <taxon>Eubacteriales</taxon>
        <taxon>Desulfitobacteriaceae</taxon>
        <taxon>Desulfitobacterium</taxon>
    </lineage>
</organism>
<keyword evidence="3 8" id="KW-0808">Transferase</keyword>
<dbReference type="OrthoDB" id="9789813at2"/>
<comment type="catalytic activity">
    <reaction evidence="1">
        <text>a 4-O-methyl-thymidine in DNA + L-cysteinyl-[protein] = a thymidine in DNA + S-methyl-L-cysteinyl-[protein]</text>
        <dbReference type="Rhea" id="RHEA:53428"/>
        <dbReference type="Rhea" id="RHEA-COMP:10131"/>
        <dbReference type="Rhea" id="RHEA-COMP:10132"/>
        <dbReference type="Rhea" id="RHEA-COMP:13555"/>
        <dbReference type="Rhea" id="RHEA-COMP:13556"/>
        <dbReference type="ChEBI" id="CHEBI:29950"/>
        <dbReference type="ChEBI" id="CHEBI:82612"/>
        <dbReference type="ChEBI" id="CHEBI:137386"/>
        <dbReference type="ChEBI" id="CHEBI:137387"/>
        <dbReference type="EC" id="2.1.1.63"/>
    </reaction>
</comment>
<sequence length="97" mass="10966">MNDFFEQVYAIVGKIPYGKVVSYGEISWMLGRPRSAREVGRAMRFCPEKLPCHRVVRADGSITGDSHAEVRKILLENEGITFLPGGRVDMKTHRWSG</sequence>
<dbReference type="RefSeq" id="WP_011462153.1">
    <property type="nucleotide sequence ID" value="NZ_LOCK01000001.1"/>
</dbReference>
<accession>A0A0W1JPS9</accession>
<dbReference type="SUPFAM" id="SSF46767">
    <property type="entry name" value="Methylated DNA-protein cysteine methyltransferase, C-terminal domain"/>
    <property type="match status" value="1"/>
</dbReference>
<keyword evidence="4" id="KW-0227">DNA damage</keyword>
<proteinExistence type="predicted"/>
<dbReference type="AlphaFoldDB" id="A0A0W1JPS9"/>
<comment type="caution">
    <text evidence="8">The sequence shown here is derived from an EMBL/GenBank/DDBJ whole genome shotgun (WGS) entry which is preliminary data.</text>
</comment>
<dbReference type="EMBL" id="LOCK01000001">
    <property type="protein sequence ID" value="KTE93655.1"/>
    <property type="molecule type" value="Genomic_DNA"/>
</dbReference>
<keyword evidence="2 8" id="KW-0489">Methyltransferase</keyword>
<evidence type="ECO:0000256" key="6">
    <source>
        <dbReference type="ARBA" id="ARBA00049348"/>
    </source>
</evidence>
<dbReference type="PANTHER" id="PTHR42942">
    <property type="entry name" value="6-O-METHYLGUANINE DNA METHYLTRANSFERASE"/>
    <property type="match status" value="1"/>
</dbReference>
<evidence type="ECO:0000256" key="1">
    <source>
        <dbReference type="ARBA" id="ARBA00001286"/>
    </source>
</evidence>
<evidence type="ECO:0000313" key="9">
    <source>
        <dbReference type="Proteomes" id="UP000054623"/>
    </source>
</evidence>
<evidence type="ECO:0000256" key="5">
    <source>
        <dbReference type="ARBA" id="ARBA00023204"/>
    </source>
</evidence>
<dbReference type="Pfam" id="PF01035">
    <property type="entry name" value="DNA_binding_1"/>
    <property type="match status" value="1"/>
</dbReference>
<dbReference type="Gene3D" id="1.10.10.10">
    <property type="entry name" value="Winged helix-like DNA-binding domain superfamily/Winged helix DNA-binding domain"/>
    <property type="match status" value="1"/>
</dbReference>
<comment type="catalytic activity">
    <reaction evidence="6">
        <text>a 6-O-methyl-2'-deoxyguanosine in DNA + L-cysteinyl-[protein] = S-methyl-L-cysteinyl-[protein] + a 2'-deoxyguanosine in DNA</text>
        <dbReference type="Rhea" id="RHEA:24000"/>
        <dbReference type="Rhea" id="RHEA-COMP:10131"/>
        <dbReference type="Rhea" id="RHEA-COMP:10132"/>
        <dbReference type="Rhea" id="RHEA-COMP:11367"/>
        <dbReference type="Rhea" id="RHEA-COMP:11368"/>
        <dbReference type="ChEBI" id="CHEBI:29950"/>
        <dbReference type="ChEBI" id="CHEBI:82612"/>
        <dbReference type="ChEBI" id="CHEBI:85445"/>
        <dbReference type="ChEBI" id="CHEBI:85448"/>
        <dbReference type="EC" id="2.1.1.63"/>
    </reaction>
</comment>
<dbReference type="GO" id="GO:0032259">
    <property type="term" value="P:methylation"/>
    <property type="evidence" value="ECO:0007669"/>
    <property type="project" value="UniProtKB-KW"/>
</dbReference>
<dbReference type="CDD" id="cd06445">
    <property type="entry name" value="ATase"/>
    <property type="match status" value="1"/>
</dbReference>
<dbReference type="OMA" id="DEAEWWF"/>
<dbReference type="GO" id="GO:0003908">
    <property type="term" value="F:methylated-DNA-[protein]-cysteine S-methyltransferase activity"/>
    <property type="evidence" value="ECO:0007669"/>
    <property type="project" value="UniProtKB-EC"/>
</dbReference>